<dbReference type="Gene3D" id="3.90.850.10">
    <property type="entry name" value="Fumarylacetoacetase-like, C-terminal domain"/>
    <property type="match status" value="1"/>
</dbReference>
<reference evidence="3 4" key="1">
    <citation type="journal article" date="2018" name="Int. J. Syst. Evol. Microbiol.">
        <title>Pseudooceanicola lipolyticus sp. nov., a marine alphaproteobacterium, reclassification of Oceanicola flagellatus as Pseudooceanicola flagellatus comb. nov. and emended description of the genus Pseudooceanicola.</title>
        <authorList>
            <person name="Huang M.-M."/>
            <person name="Guo L.-L."/>
            <person name="Wu Y.-H."/>
            <person name="Lai Q.-L."/>
            <person name="Shao Z.-Z."/>
            <person name="Wang C.-S."/>
            <person name="Wu M."/>
            <person name="Xu X.-W."/>
        </authorList>
    </citation>
    <scope>NUCLEOTIDE SEQUENCE [LARGE SCALE GENOMIC DNA]</scope>
    <source>
        <strain evidence="3 4">157</strain>
    </source>
</reference>
<accession>A0A2M8J076</accession>
<evidence type="ECO:0000313" key="4">
    <source>
        <dbReference type="Proteomes" id="UP000231553"/>
    </source>
</evidence>
<dbReference type="SUPFAM" id="SSF56529">
    <property type="entry name" value="FAH"/>
    <property type="match status" value="1"/>
</dbReference>
<dbReference type="InterPro" id="IPR050772">
    <property type="entry name" value="Hydratase-Decarb/MhpD_sf"/>
</dbReference>
<dbReference type="OrthoDB" id="9792137at2"/>
<evidence type="ECO:0000259" key="2">
    <source>
        <dbReference type="Pfam" id="PF01557"/>
    </source>
</evidence>
<feature type="domain" description="Fumarylacetoacetase-like C-terminal" evidence="2">
    <location>
        <begin position="97"/>
        <end position="259"/>
    </location>
</feature>
<protein>
    <recommendedName>
        <fullName evidence="2">Fumarylacetoacetase-like C-terminal domain-containing protein</fullName>
    </recommendedName>
</protein>
<dbReference type="InterPro" id="IPR036663">
    <property type="entry name" value="Fumarylacetoacetase_C_sf"/>
</dbReference>
<organism evidence="3 4">
    <name type="scientific">Pseudooceanicola lipolyticus</name>
    <dbReference type="NCBI Taxonomy" id="2029104"/>
    <lineage>
        <taxon>Bacteria</taxon>
        <taxon>Pseudomonadati</taxon>
        <taxon>Pseudomonadota</taxon>
        <taxon>Alphaproteobacteria</taxon>
        <taxon>Rhodobacterales</taxon>
        <taxon>Paracoccaceae</taxon>
        <taxon>Pseudooceanicola</taxon>
    </lineage>
</organism>
<dbReference type="Pfam" id="PF01557">
    <property type="entry name" value="FAA_hydrolase"/>
    <property type="match status" value="1"/>
</dbReference>
<evidence type="ECO:0000313" key="3">
    <source>
        <dbReference type="EMBL" id="PJE36200.1"/>
    </source>
</evidence>
<comment type="caution">
    <text evidence="3">The sequence shown here is derived from an EMBL/GenBank/DDBJ whole genome shotgun (WGS) entry which is preliminary data.</text>
</comment>
<keyword evidence="1" id="KW-0456">Lyase</keyword>
<dbReference type="InterPro" id="IPR011234">
    <property type="entry name" value="Fumarylacetoacetase-like_C"/>
</dbReference>
<dbReference type="EMBL" id="PGTB01000052">
    <property type="protein sequence ID" value="PJE36200.1"/>
    <property type="molecule type" value="Genomic_DNA"/>
</dbReference>
<dbReference type="AlphaFoldDB" id="A0A2M8J076"/>
<keyword evidence="4" id="KW-1185">Reference proteome</keyword>
<name>A0A2M8J076_9RHOB</name>
<proteinExistence type="predicted"/>
<dbReference type="Proteomes" id="UP000231553">
    <property type="component" value="Unassembled WGS sequence"/>
</dbReference>
<dbReference type="PANTHER" id="PTHR30143">
    <property type="entry name" value="ACID HYDRATASE"/>
    <property type="match status" value="1"/>
</dbReference>
<dbReference type="GO" id="GO:0008684">
    <property type="term" value="F:2-oxopent-4-enoate hydratase activity"/>
    <property type="evidence" value="ECO:0007669"/>
    <property type="project" value="TreeGrafter"/>
</dbReference>
<dbReference type="RefSeq" id="WP_100162978.1">
    <property type="nucleotide sequence ID" value="NZ_PGTB01000052.1"/>
</dbReference>
<dbReference type="GO" id="GO:0005737">
    <property type="term" value="C:cytoplasm"/>
    <property type="evidence" value="ECO:0007669"/>
    <property type="project" value="TreeGrafter"/>
</dbReference>
<evidence type="ECO:0000256" key="1">
    <source>
        <dbReference type="ARBA" id="ARBA00023239"/>
    </source>
</evidence>
<gene>
    <name evidence="3" type="ORF">CVM52_13275</name>
</gene>
<sequence length="260" mass="27521">MTDTTTRELILQDLRSAAPFAAHATTPPRDLSAAYQLQDAVAEQLVTDPAFGPVAGWKIAVNSAALLARFGMSEPVSGRIFEGQRHDVPAELTASDYRQFAIEPEIAAIIGTTLAPQDAPRDADTVKRAIARFVPAMELLDMRDADMPNMHLPDAVAQNISNVGALIGGPGVAPDQLDLAALRMTLSLDGEIQHDATGAAPQHPVEAVTWLVNHLSQRGLTLAAGQVVLCGTHSPIWYHNGTGQIEVQMSGLGGVKATLT</sequence>
<dbReference type="PANTHER" id="PTHR30143:SF0">
    <property type="entry name" value="2-KETO-4-PENTENOATE HYDRATASE"/>
    <property type="match status" value="1"/>
</dbReference>